<dbReference type="Proteomes" id="UP000265618">
    <property type="component" value="Unassembled WGS sequence"/>
</dbReference>
<proteinExistence type="predicted"/>
<evidence type="ECO:0000256" key="1">
    <source>
        <dbReference type="SAM" id="MobiDB-lite"/>
    </source>
</evidence>
<feature type="region of interest" description="Disordered" evidence="1">
    <location>
        <begin position="1"/>
        <end position="128"/>
    </location>
</feature>
<evidence type="ECO:0000313" key="2">
    <source>
        <dbReference type="EMBL" id="GIQ90314.1"/>
    </source>
</evidence>
<feature type="compositionally biased region" description="Low complexity" evidence="1">
    <location>
        <begin position="105"/>
        <end position="128"/>
    </location>
</feature>
<reference evidence="2 3" key="1">
    <citation type="journal article" date="2018" name="PLoS ONE">
        <title>The draft genome of Kipferlia bialata reveals reductive genome evolution in fornicate parasites.</title>
        <authorList>
            <person name="Tanifuji G."/>
            <person name="Takabayashi S."/>
            <person name="Kume K."/>
            <person name="Takagi M."/>
            <person name="Nakayama T."/>
            <person name="Kamikawa R."/>
            <person name="Inagaki Y."/>
            <person name="Hashimoto T."/>
        </authorList>
    </citation>
    <scope>NUCLEOTIDE SEQUENCE [LARGE SCALE GENOMIC DNA]</scope>
    <source>
        <strain evidence="2">NY0173</strain>
    </source>
</reference>
<feature type="compositionally biased region" description="Low complexity" evidence="1">
    <location>
        <begin position="58"/>
        <end position="94"/>
    </location>
</feature>
<dbReference type="AlphaFoldDB" id="A0A9K3GNG1"/>
<sequence>MSSPRSYGSGSPYGSPRAGYPSLSPRASFGRSPQFPLPGDRVREPVSSTLRTGGAGGYSSSPAGLSSSGYASGYARSAVSPTSASVGAGGSYAAQRRMVSPGVGSRSMVRPSSAAPSRSPTYARQRYI</sequence>
<protein>
    <submittedName>
        <fullName evidence="2">Uncharacterized protein</fullName>
    </submittedName>
</protein>
<organism evidence="2 3">
    <name type="scientific">Kipferlia bialata</name>
    <dbReference type="NCBI Taxonomy" id="797122"/>
    <lineage>
        <taxon>Eukaryota</taxon>
        <taxon>Metamonada</taxon>
        <taxon>Carpediemonas-like organisms</taxon>
        <taxon>Kipferlia</taxon>
    </lineage>
</organism>
<dbReference type="EMBL" id="BDIP01006031">
    <property type="protein sequence ID" value="GIQ90314.1"/>
    <property type="molecule type" value="Genomic_DNA"/>
</dbReference>
<gene>
    <name evidence="2" type="ORF">KIPB_013063</name>
</gene>
<keyword evidence="3" id="KW-1185">Reference proteome</keyword>
<name>A0A9K3GNG1_9EUKA</name>
<evidence type="ECO:0000313" key="3">
    <source>
        <dbReference type="Proteomes" id="UP000265618"/>
    </source>
</evidence>
<accession>A0A9K3GNG1</accession>
<comment type="caution">
    <text evidence="2">The sequence shown here is derived from an EMBL/GenBank/DDBJ whole genome shotgun (WGS) entry which is preliminary data.</text>
</comment>
<feature type="compositionally biased region" description="Low complexity" evidence="1">
    <location>
        <begin position="1"/>
        <end position="22"/>
    </location>
</feature>